<dbReference type="RefSeq" id="WP_200105720.1">
    <property type="nucleotide sequence ID" value="NZ_JAEHFV010000002.1"/>
</dbReference>
<accession>A0A934PNR9</accession>
<organism evidence="1 2">
    <name type="scientific">Flavobacterium agrisoli</name>
    <dbReference type="NCBI Taxonomy" id="2793066"/>
    <lineage>
        <taxon>Bacteria</taxon>
        <taxon>Pseudomonadati</taxon>
        <taxon>Bacteroidota</taxon>
        <taxon>Flavobacteriia</taxon>
        <taxon>Flavobacteriales</taxon>
        <taxon>Flavobacteriaceae</taxon>
        <taxon>Flavobacterium</taxon>
    </lineage>
</organism>
<protein>
    <submittedName>
        <fullName evidence="1">Uncharacterized protein</fullName>
    </submittedName>
</protein>
<sequence length="394" mass="46235">MELNEVFKGFKVEEFIPYKINHNITEFDLDKNALIFFDSVCEENYHLANYIGSDLDYLKSLFAECGKNFINLSKLKSPGLIFDDIITFYFPRIETQYFKEFSFLNENSKNPLNEFLELAEVYLGNTIKEPKPNPNITKQVLDYLGYTGNTQTGFLFFNNDKACVIECEDLHFFNLNLQPFKKLLEYFTFQKQVLDEELSNYHFSPREFSHKVNPYENLDEDTIVKIHEIQNQLNDLKESGQILFALPILKSLVTDFANKIQIDSLSNIRITAEFNIILPDFNDLEISMSHLTKVVYLLFHNHPEGINIKRLGIYKSELKDLYSKISNQSNYNKMMNSIEDLIDPNSKSIYTHISRVKSAFYKKMDKQYANHYIITSDDFGRDIKKIPIIEQQLF</sequence>
<dbReference type="AlphaFoldDB" id="A0A934PNR9"/>
<comment type="caution">
    <text evidence="1">The sequence shown here is derived from an EMBL/GenBank/DDBJ whole genome shotgun (WGS) entry which is preliminary data.</text>
</comment>
<gene>
    <name evidence="1" type="ORF">I5M07_08150</name>
</gene>
<name>A0A934PNR9_9FLAO</name>
<evidence type="ECO:0000313" key="2">
    <source>
        <dbReference type="Proteomes" id="UP000609172"/>
    </source>
</evidence>
<keyword evidence="2" id="KW-1185">Reference proteome</keyword>
<dbReference type="Proteomes" id="UP000609172">
    <property type="component" value="Unassembled WGS sequence"/>
</dbReference>
<evidence type="ECO:0000313" key="1">
    <source>
        <dbReference type="EMBL" id="MBK0369808.1"/>
    </source>
</evidence>
<reference evidence="1" key="1">
    <citation type="submission" date="2020-12" db="EMBL/GenBank/DDBJ databases">
        <title>Bacterial novel species Flavobacterium sp. SE-1-e isolated from soil.</title>
        <authorList>
            <person name="Jung H.-Y."/>
        </authorList>
    </citation>
    <scope>NUCLEOTIDE SEQUENCE</scope>
    <source>
        <strain evidence="1">SE-1-e</strain>
    </source>
</reference>
<proteinExistence type="predicted"/>
<dbReference type="EMBL" id="JAEHFV010000002">
    <property type="protein sequence ID" value="MBK0369808.1"/>
    <property type="molecule type" value="Genomic_DNA"/>
</dbReference>